<keyword evidence="3" id="KW-0687">Ribonucleoprotein</keyword>
<dbReference type="OrthoDB" id="274765at2759"/>
<dbReference type="InterPro" id="IPR036853">
    <property type="entry name" value="Ribosomal_uL14_sf"/>
</dbReference>
<dbReference type="AlphaFoldDB" id="A0A0M3KGI6"/>
<dbReference type="Proteomes" id="UP000267096">
    <property type="component" value="Unassembled WGS sequence"/>
</dbReference>
<evidence type="ECO:0000256" key="3">
    <source>
        <dbReference type="ARBA" id="ARBA00023274"/>
    </source>
</evidence>
<dbReference type="WBParaSite" id="ASIM_0002010001-mRNA-1">
    <property type="protein sequence ID" value="ASIM_0002010001-mRNA-1"/>
    <property type="gene ID" value="ASIM_0002010001"/>
</dbReference>
<dbReference type="GO" id="GO:0006412">
    <property type="term" value="P:translation"/>
    <property type="evidence" value="ECO:0007669"/>
    <property type="project" value="InterPro"/>
</dbReference>
<proteinExistence type="inferred from homology"/>
<dbReference type="Gene3D" id="2.40.150.20">
    <property type="entry name" value="Ribosomal protein L14"/>
    <property type="match status" value="1"/>
</dbReference>
<evidence type="ECO:0000313" key="6">
    <source>
        <dbReference type="WBParaSite" id="ASIM_0002010001-mRNA-1"/>
    </source>
</evidence>
<dbReference type="GO" id="GO:1990904">
    <property type="term" value="C:ribonucleoprotein complex"/>
    <property type="evidence" value="ECO:0007669"/>
    <property type="project" value="UniProtKB-KW"/>
</dbReference>
<accession>A0A0M3KGI6</accession>
<comment type="similarity">
    <text evidence="1">Belongs to the universal ribosomal protein uL14 family.</text>
</comment>
<dbReference type="InterPro" id="IPR000218">
    <property type="entry name" value="Ribosomal_uL14"/>
</dbReference>
<dbReference type="GO" id="GO:0005840">
    <property type="term" value="C:ribosome"/>
    <property type="evidence" value="ECO:0007669"/>
    <property type="project" value="UniProtKB-KW"/>
</dbReference>
<keyword evidence="5" id="KW-1185">Reference proteome</keyword>
<evidence type="ECO:0000313" key="4">
    <source>
        <dbReference type="EMBL" id="VDK69971.1"/>
    </source>
</evidence>
<sequence>MRKAFIVGAKIHVDHRKHGVPSTDSNNIVLLDEEGNPLGTRVLAPIPSKLLERRDNMQFSKVLTLATKFV</sequence>
<organism evidence="6">
    <name type="scientific">Anisakis simplex</name>
    <name type="common">Herring worm</name>
    <dbReference type="NCBI Taxonomy" id="6269"/>
    <lineage>
        <taxon>Eukaryota</taxon>
        <taxon>Metazoa</taxon>
        <taxon>Ecdysozoa</taxon>
        <taxon>Nematoda</taxon>
        <taxon>Chromadorea</taxon>
        <taxon>Rhabditida</taxon>
        <taxon>Spirurina</taxon>
        <taxon>Ascaridomorpha</taxon>
        <taxon>Ascaridoidea</taxon>
        <taxon>Anisakidae</taxon>
        <taxon>Anisakis</taxon>
        <taxon>Anisakis simplex complex</taxon>
    </lineage>
</organism>
<reference evidence="4 5" key="2">
    <citation type="submission" date="2018-11" db="EMBL/GenBank/DDBJ databases">
        <authorList>
            <consortium name="Pathogen Informatics"/>
        </authorList>
    </citation>
    <scope>NUCLEOTIDE SEQUENCE [LARGE SCALE GENOMIC DNA]</scope>
</reference>
<dbReference type="GO" id="GO:0003735">
    <property type="term" value="F:structural constituent of ribosome"/>
    <property type="evidence" value="ECO:0007669"/>
    <property type="project" value="InterPro"/>
</dbReference>
<reference evidence="6" key="1">
    <citation type="submission" date="2017-02" db="UniProtKB">
        <authorList>
            <consortium name="WormBaseParasite"/>
        </authorList>
    </citation>
    <scope>IDENTIFICATION</scope>
</reference>
<gene>
    <name evidence="4" type="ORF">ASIM_LOCUS19483</name>
</gene>
<evidence type="ECO:0000256" key="1">
    <source>
        <dbReference type="ARBA" id="ARBA00010745"/>
    </source>
</evidence>
<dbReference type="Pfam" id="PF00238">
    <property type="entry name" value="Ribosomal_L14"/>
    <property type="match status" value="1"/>
</dbReference>
<keyword evidence="2" id="KW-0689">Ribosomal protein</keyword>
<name>A0A0M3KGI6_ANISI</name>
<dbReference type="EMBL" id="UYRR01037321">
    <property type="protein sequence ID" value="VDK69971.1"/>
    <property type="molecule type" value="Genomic_DNA"/>
</dbReference>
<protein>
    <submittedName>
        <fullName evidence="6">60S ribosomal protein L23</fullName>
    </submittedName>
</protein>
<dbReference type="SUPFAM" id="SSF50193">
    <property type="entry name" value="Ribosomal protein L14"/>
    <property type="match status" value="1"/>
</dbReference>
<evidence type="ECO:0000313" key="5">
    <source>
        <dbReference type="Proteomes" id="UP000267096"/>
    </source>
</evidence>
<evidence type="ECO:0000256" key="2">
    <source>
        <dbReference type="ARBA" id="ARBA00022980"/>
    </source>
</evidence>